<evidence type="ECO:0000256" key="1">
    <source>
        <dbReference type="SAM" id="MobiDB-lite"/>
    </source>
</evidence>
<dbReference type="Proteomes" id="UP001190700">
    <property type="component" value="Unassembled WGS sequence"/>
</dbReference>
<protein>
    <submittedName>
        <fullName evidence="2">Uncharacterized protein</fullName>
    </submittedName>
</protein>
<comment type="caution">
    <text evidence="2">The sequence shown here is derived from an EMBL/GenBank/DDBJ whole genome shotgun (WGS) entry which is preliminary data.</text>
</comment>
<evidence type="ECO:0000313" key="3">
    <source>
        <dbReference type="Proteomes" id="UP001190700"/>
    </source>
</evidence>
<proteinExistence type="predicted"/>
<gene>
    <name evidence="2" type="ORF">CYMTET_5982</name>
</gene>
<sequence>MSEAKAKLRGDLGGELAKLPVLAAQMLREQGHASQLVTLTSAEMLAVLLIDADHKEFLYAAEIEACERAASGGIGPRRASIQWRRERRTALVGQFPHRLRSRKQLDTLVHVSFSDDGGAGWKAQYPLDLHFSDIPTLAEAHAHELYDPFLKLPPATPKMKGRPKRPEAHGGCPREVR</sequence>
<dbReference type="EMBL" id="LGRX02001256">
    <property type="protein sequence ID" value="KAK3286480.1"/>
    <property type="molecule type" value="Genomic_DNA"/>
</dbReference>
<dbReference type="AlphaFoldDB" id="A0AAE0GY11"/>
<evidence type="ECO:0000313" key="2">
    <source>
        <dbReference type="EMBL" id="KAK3286480.1"/>
    </source>
</evidence>
<organism evidence="2 3">
    <name type="scientific">Cymbomonas tetramitiformis</name>
    <dbReference type="NCBI Taxonomy" id="36881"/>
    <lineage>
        <taxon>Eukaryota</taxon>
        <taxon>Viridiplantae</taxon>
        <taxon>Chlorophyta</taxon>
        <taxon>Pyramimonadophyceae</taxon>
        <taxon>Pyramimonadales</taxon>
        <taxon>Pyramimonadaceae</taxon>
        <taxon>Cymbomonas</taxon>
    </lineage>
</organism>
<feature type="region of interest" description="Disordered" evidence="1">
    <location>
        <begin position="154"/>
        <end position="177"/>
    </location>
</feature>
<name>A0AAE0GY11_9CHLO</name>
<keyword evidence="3" id="KW-1185">Reference proteome</keyword>
<reference evidence="2 3" key="1">
    <citation type="journal article" date="2015" name="Genome Biol. Evol.">
        <title>Comparative Genomics of a Bacterivorous Green Alga Reveals Evolutionary Causalities and Consequences of Phago-Mixotrophic Mode of Nutrition.</title>
        <authorList>
            <person name="Burns J.A."/>
            <person name="Paasch A."/>
            <person name="Narechania A."/>
            <person name="Kim E."/>
        </authorList>
    </citation>
    <scope>NUCLEOTIDE SEQUENCE [LARGE SCALE GENOMIC DNA]</scope>
    <source>
        <strain evidence="2 3">PLY_AMNH</strain>
    </source>
</reference>
<accession>A0AAE0GY11</accession>
<feature type="compositionally biased region" description="Basic and acidic residues" evidence="1">
    <location>
        <begin position="164"/>
        <end position="177"/>
    </location>
</feature>